<evidence type="ECO:0000256" key="2">
    <source>
        <dbReference type="ARBA" id="ARBA00023002"/>
    </source>
</evidence>
<evidence type="ECO:0000256" key="1">
    <source>
        <dbReference type="ARBA" id="ARBA00010928"/>
    </source>
</evidence>
<comment type="caution">
    <text evidence="5">The sequence shown here is derived from an EMBL/GenBank/DDBJ whole genome shotgun (WGS) entry which is preliminary data.</text>
</comment>
<comment type="similarity">
    <text evidence="1">Belongs to the Gfo/Idh/MocA family.</text>
</comment>
<keyword evidence="2" id="KW-0560">Oxidoreductase</keyword>
<dbReference type="SUPFAM" id="SSF51735">
    <property type="entry name" value="NAD(P)-binding Rossmann-fold domains"/>
    <property type="match status" value="1"/>
</dbReference>
<dbReference type="InterPro" id="IPR000683">
    <property type="entry name" value="Gfo/Idh/MocA-like_OxRdtase_N"/>
</dbReference>
<dbReference type="InterPro" id="IPR004104">
    <property type="entry name" value="Gfo/Idh/MocA-like_OxRdtase_C"/>
</dbReference>
<feature type="domain" description="Gfo/Idh/MocA-like oxidoreductase C-terminal" evidence="4">
    <location>
        <begin position="137"/>
        <end position="350"/>
    </location>
</feature>
<evidence type="ECO:0000259" key="3">
    <source>
        <dbReference type="Pfam" id="PF01408"/>
    </source>
</evidence>
<dbReference type="PANTHER" id="PTHR43708:SF5">
    <property type="entry name" value="CONSERVED EXPRESSED OXIDOREDUCTASE (EUROFUNG)-RELATED"/>
    <property type="match status" value="1"/>
</dbReference>
<dbReference type="Pfam" id="PF01408">
    <property type="entry name" value="GFO_IDH_MocA"/>
    <property type="match status" value="1"/>
</dbReference>
<dbReference type="Pfam" id="PF02894">
    <property type="entry name" value="GFO_IDH_MocA_C"/>
    <property type="match status" value="1"/>
</dbReference>
<gene>
    <name evidence="5" type="ORF">ABS362_17920</name>
</gene>
<proteinExistence type="inferred from homology"/>
<keyword evidence="6" id="KW-1185">Reference proteome</keyword>
<dbReference type="Gene3D" id="3.30.360.10">
    <property type="entry name" value="Dihydrodipicolinate Reductase, domain 2"/>
    <property type="match status" value="1"/>
</dbReference>
<evidence type="ECO:0000313" key="5">
    <source>
        <dbReference type="EMBL" id="MER2999433.1"/>
    </source>
</evidence>
<sequence>MAATIHVGLLGFGMAGRLFHAPFIANVAGLKLKKIKANRPESVALARLRYPKTEIVASEQDIIEDETIDLVVVATANPTHYNLAKAALLAGKHVLVDKPFTITSAEADELIVLAKEKQKVLTVYQNRRWDSDFKTVKKVLQDNLLGRLVEYEAHFDRYRNEIKPDTWKEENLPGAGILYDLGAHLIDQALVLFGEPQRVYADIKIQRQGSKIPDYFEVVLFYSNLKVILKAGMLVRETGPHFILHGSKGSFVKYGMDVQEAALKAGSFPTAAATDWGQEPEELWGMLNTELNGLHFKGKIESEIGDYSGLYQNVYDAIIGQDELEVKPEQARNTIRIIELAMQSSQENRTLSYSFS</sequence>
<dbReference type="EMBL" id="JBEOKT010000024">
    <property type="protein sequence ID" value="MER2999433.1"/>
    <property type="molecule type" value="Genomic_DNA"/>
</dbReference>
<dbReference type="InterPro" id="IPR051317">
    <property type="entry name" value="Gfo/Idh/MocA_oxidoreduct"/>
</dbReference>
<feature type="domain" description="Gfo/Idh/MocA-like oxidoreductase N-terminal" evidence="3">
    <location>
        <begin position="5"/>
        <end position="124"/>
    </location>
</feature>
<dbReference type="RefSeq" id="WP_350414228.1">
    <property type="nucleotide sequence ID" value="NZ_JBEOKT010000024.1"/>
</dbReference>
<name>A0ABV1RYH4_9BACT</name>
<dbReference type="Gene3D" id="3.40.50.720">
    <property type="entry name" value="NAD(P)-binding Rossmann-like Domain"/>
    <property type="match status" value="1"/>
</dbReference>
<evidence type="ECO:0000259" key="4">
    <source>
        <dbReference type="Pfam" id="PF02894"/>
    </source>
</evidence>
<evidence type="ECO:0000313" key="6">
    <source>
        <dbReference type="Proteomes" id="UP001476807"/>
    </source>
</evidence>
<dbReference type="InterPro" id="IPR036291">
    <property type="entry name" value="NAD(P)-bd_dom_sf"/>
</dbReference>
<organism evidence="5 6">
    <name type="scientific">Pontibacter populi</name>
    <dbReference type="NCBI Taxonomy" id="890055"/>
    <lineage>
        <taxon>Bacteria</taxon>
        <taxon>Pseudomonadati</taxon>
        <taxon>Bacteroidota</taxon>
        <taxon>Cytophagia</taxon>
        <taxon>Cytophagales</taxon>
        <taxon>Hymenobacteraceae</taxon>
        <taxon>Pontibacter</taxon>
    </lineage>
</organism>
<dbReference type="Proteomes" id="UP001476807">
    <property type="component" value="Unassembled WGS sequence"/>
</dbReference>
<dbReference type="PANTHER" id="PTHR43708">
    <property type="entry name" value="CONSERVED EXPRESSED OXIDOREDUCTASE (EUROFUNG)"/>
    <property type="match status" value="1"/>
</dbReference>
<dbReference type="NCBIfam" id="NF008607">
    <property type="entry name" value="PRK11579.1"/>
    <property type="match status" value="1"/>
</dbReference>
<accession>A0ABV1RYH4</accession>
<protein>
    <submittedName>
        <fullName evidence="5">Oxidoreductase</fullName>
    </submittedName>
</protein>
<reference evidence="5 6" key="1">
    <citation type="submission" date="2024-06" db="EMBL/GenBank/DDBJ databases">
        <title>Pontibacter populi HYL7-15.</title>
        <authorList>
            <person name="Kim M.K."/>
        </authorList>
    </citation>
    <scope>NUCLEOTIDE SEQUENCE [LARGE SCALE GENOMIC DNA]</scope>
    <source>
        <strain evidence="5 6">HYL7-15</strain>
    </source>
</reference>